<dbReference type="EMBL" id="BARS01021133">
    <property type="protein sequence ID" value="GAG13799.1"/>
    <property type="molecule type" value="Genomic_DNA"/>
</dbReference>
<gene>
    <name evidence="1" type="ORF">S01H1_33996</name>
</gene>
<protein>
    <submittedName>
        <fullName evidence="1">Uncharacterized protein</fullName>
    </submittedName>
</protein>
<name>X0V6H9_9ZZZZ</name>
<organism evidence="1">
    <name type="scientific">marine sediment metagenome</name>
    <dbReference type="NCBI Taxonomy" id="412755"/>
    <lineage>
        <taxon>unclassified sequences</taxon>
        <taxon>metagenomes</taxon>
        <taxon>ecological metagenomes</taxon>
    </lineage>
</organism>
<dbReference type="AlphaFoldDB" id="X0V6H9"/>
<sequence length="31" mass="3494">SAKVHGISTERANKEGVPLKYVKIHQVRGYK</sequence>
<comment type="caution">
    <text evidence="1">The sequence shown here is derived from an EMBL/GenBank/DDBJ whole genome shotgun (WGS) entry which is preliminary data.</text>
</comment>
<feature type="non-terminal residue" evidence="1">
    <location>
        <position position="1"/>
    </location>
</feature>
<proteinExistence type="predicted"/>
<reference evidence="1" key="1">
    <citation type="journal article" date="2014" name="Front. Microbiol.">
        <title>High frequency of phylogenetically diverse reductive dehalogenase-homologous genes in deep subseafloor sedimentary metagenomes.</title>
        <authorList>
            <person name="Kawai M."/>
            <person name="Futagami T."/>
            <person name="Toyoda A."/>
            <person name="Takaki Y."/>
            <person name="Nishi S."/>
            <person name="Hori S."/>
            <person name="Arai W."/>
            <person name="Tsubouchi T."/>
            <person name="Morono Y."/>
            <person name="Uchiyama I."/>
            <person name="Ito T."/>
            <person name="Fujiyama A."/>
            <person name="Inagaki F."/>
            <person name="Takami H."/>
        </authorList>
    </citation>
    <scope>NUCLEOTIDE SEQUENCE</scope>
    <source>
        <strain evidence="1">Expedition CK06-06</strain>
    </source>
</reference>
<evidence type="ECO:0000313" key="1">
    <source>
        <dbReference type="EMBL" id="GAG13799.1"/>
    </source>
</evidence>
<accession>X0V6H9</accession>